<dbReference type="EMBL" id="CP129113">
    <property type="protein sequence ID" value="WLV23566.1"/>
    <property type="molecule type" value="Genomic_DNA"/>
</dbReference>
<comment type="similarity">
    <text evidence="1">Belongs to the PhoU family.</text>
</comment>
<dbReference type="Gene3D" id="1.20.58.220">
    <property type="entry name" value="Phosphate transport system protein phou homolog 2, domain 2"/>
    <property type="match status" value="1"/>
</dbReference>
<feature type="domain" description="PhoU" evidence="2">
    <location>
        <begin position="18"/>
        <end position="105"/>
    </location>
</feature>
<dbReference type="SUPFAM" id="SSF109755">
    <property type="entry name" value="PhoU-like"/>
    <property type="match status" value="1"/>
</dbReference>
<comment type="function">
    <text evidence="1">Plays a role in the regulation of phosphate uptake.</text>
</comment>
<keyword evidence="1" id="KW-0592">Phosphate transport</keyword>
<comment type="subunit">
    <text evidence="1">Homodimer.</text>
</comment>
<dbReference type="RefSeq" id="WP_348025700.1">
    <property type="nucleotide sequence ID" value="NZ_CP129113.1"/>
</dbReference>
<dbReference type="InterPro" id="IPR026022">
    <property type="entry name" value="PhoU_dom"/>
</dbReference>
<sequence length="218" mass="24180">MTARSVFAADLEKVNNQIIKLGEAAINALADAVGALAMRNTELAKSVIEHDLVIDRIELDINNQAFLLMARQQPVATDLRRLVTALKIASDLERMGDNAKNIAQTALKLRSDSPLALHPSILKMERKAIEMAKLAIKAFTNEDAALAMQFCVMDDEIDSSYETIVQELFAEQILDEGELQHALHMAFCARYIERFADHVTNIAEAVVFLVKGENCQLN</sequence>
<dbReference type="Proteomes" id="UP001180087">
    <property type="component" value="Chromosome"/>
</dbReference>
<dbReference type="InterPro" id="IPR038078">
    <property type="entry name" value="PhoU-like_sf"/>
</dbReference>
<keyword evidence="4" id="KW-1185">Reference proteome</keyword>
<keyword evidence="1" id="KW-0813">Transport</keyword>
<organism evidence="3 4">
    <name type="scientific">Aciduricibacillus chroicocephali</name>
    <dbReference type="NCBI Taxonomy" id="3054939"/>
    <lineage>
        <taxon>Bacteria</taxon>
        <taxon>Bacillati</taxon>
        <taxon>Bacillota</taxon>
        <taxon>Bacilli</taxon>
        <taxon>Bacillales</taxon>
        <taxon>Bacillaceae</taxon>
        <taxon>Aciduricibacillus</taxon>
    </lineage>
</organism>
<evidence type="ECO:0000256" key="1">
    <source>
        <dbReference type="PIRNR" id="PIRNR003107"/>
    </source>
</evidence>
<dbReference type="PANTHER" id="PTHR42930:SF3">
    <property type="entry name" value="PHOSPHATE-SPECIFIC TRANSPORT SYSTEM ACCESSORY PROTEIN PHOU"/>
    <property type="match status" value="1"/>
</dbReference>
<feature type="domain" description="PhoU" evidence="2">
    <location>
        <begin position="121"/>
        <end position="206"/>
    </location>
</feature>
<reference evidence="3" key="1">
    <citation type="submission" date="2023-06" db="EMBL/GenBank/DDBJ databases">
        <title>A Treasure from Seagulls: Isolation and Description of Aciduricobacillus qingdaonensis gen. nov., sp. nov., a Rare Obligately Uric Acid-utilizing Member in the Family Bacillaceae.</title>
        <authorList>
            <person name="Liu W."/>
            <person name="Wang B."/>
        </authorList>
    </citation>
    <scope>NUCLEOTIDE SEQUENCE</scope>
    <source>
        <strain evidence="3">44XB</strain>
    </source>
</reference>
<comment type="subcellular location">
    <subcellularLocation>
        <location evidence="1">Cytoplasm</location>
    </subcellularLocation>
</comment>
<dbReference type="PANTHER" id="PTHR42930">
    <property type="entry name" value="PHOSPHATE-SPECIFIC TRANSPORT SYSTEM ACCESSORY PROTEIN PHOU"/>
    <property type="match status" value="1"/>
</dbReference>
<evidence type="ECO:0000259" key="2">
    <source>
        <dbReference type="Pfam" id="PF01895"/>
    </source>
</evidence>
<dbReference type="Pfam" id="PF01895">
    <property type="entry name" value="PhoU"/>
    <property type="match status" value="2"/>
</dbReference>
<dbReference type="NCBIfam" id="TIGR02135">
    <property type="entry name" value="phoU_full"/>
    <property type="match status" value="1"/>
</dbReference>
<accession>A0ABY9KS92</accession>
<protein>
    <recommendedName>
        <fullName evidence="1">Phosphate-specific transport system accessory protein PhoU</fullName>
    </recommendedName>
</protein>
<dbReference type="InterPro" id="IPR028366">
    <property type="entry name" value="PhoU"/>
</dbReference>
<keyword evidence="1" id="KW-0963">Cytoplasm</keyword>
<dbReference type="PIRSF" id="PIRSF003107">
    <property type="entry name" value="PhoU"/>
    <property type="match status" value="1"/>
</dbReference>
<evidence type="ECO:0000313" key="3">
    <source>
        <dbReference type="EMBL" id="WLV23566.1"/>
    </source>
</evidence>
<evidence type="ECO:0000313" key="4">
    <source>
        <dbReference type="Proteomes" id="UP001180087"/>
    </source>
</evidence>
<gene>
    <name evidence="3" type="primary">phoU</name>
    <name evidence="3" type="ORF">QR721_07835</name>
</gene>
<proteinExistence type="inferred from homology"/>
<name>A0ABY9KS92_9BACI</name>